<feature type="signal peptide" evidence="1">
    <location>
        <begin position="1"/>
        <end position="23"/>
    </location>
</feature>
<dbReference type="RefSeq" id="WP_146854601.1">
    <property type="nucleotide sequence ID" value="NZ_BKAG01000053.1"/>
</dbReference>
<dbReference type="AlphaFoldDB" id="A0A512MFQ6"/>
<dbReference type="OrthoDB" id="428577at2"/>
<dbReference type="Proteomes" id="UP000321577">
    <property type="component" value="Unassembled WGS sequence"/>
</dbReference>
<comment type="caution">
    <text evidence="2">The sequence shown here is derived from an EMBL/GenBank/DDBJ whole genome shotgun (WGS) entry which is preliminary data.</text>
</comment>
<reference evidence="2 3" key="1">
    <citation type="submission" date="2019-07" db="EMBL/GenBank/DDBJ databases">
        <title>Whole genome shotgun sequence of Brevifollis gellanilyticus NBRC 108608.</title>
        <authorList>
            <person name="Hosoyama A."/>
            <person name="Uohara A."/>
            <person name="Ohji S."/>
            <person name="Ichikawa N."/>
        </authorList>
    </citation>
    <scope>NUCLEOTIDE SEQUENCE [LARGE SCALE GENOMIC DNA]</scope>
    <source>
        <strain evidence="2 3">NBRC 108608</strain>
    </source>
</reference>
<gene>
    <name evidence="2" type="ORF">BGE01nite_48640</name>
</gene>
<evidence type="ECO:0008006" key="4">
    <source>
        <dbReference type="Google" id="ProtNLM"/>
    </source>
</evidence>
<keyword evidence="3" id="KW-1185">Reference proteome</keyword>
<dbReference type="InterPro" id="IPR025975">
    <property type="entry name" value="Polysacc_lyase"/>
</dbReference>
<keyword evidence="1" id="KW-0732">Signal</keyword>
<feature type="chain" id="PRO_5022219693" description="Polysaccharide lyase-like protein" evidence="1">
    <location>
        <begin position="24"/>
        <end position="295"/>
    </location>
</feature>
<dbReference type="EMBL" id="BKAG01000053">
    <property type="protein sequence ID" value="GEP45573.1"/>
    <property type="molecule type" value="Genomic_DNA"/>
</dbReference>
<evidence type="ECO:0000313" key="2">
    <source>
        <dbReference type="EMBL" id="GEP45573.1"/>
    </source>
</evidence>
<dbReference type="Pfam" id="PF14099">
    <property type="entry name" value="Polysacc_lyase"/>
    <property type="match status" value="1"/>
</dbReference>
<sequence length="295" mass="33740">MPRKTRLALLIFNSLLFAGAVPAADDLTPSRRLRVSDVFHQGEAVLFHDDFRSGRLDSWNFSENDQYELAKPTPERVSVVDAPGLAEGKMAVRMVVQRAPDSFRSEISLPSEKGFQERWYAVRLLIPDEWVFDPAKGDDIVMQWHGIPGNWRPTHPNLAISVANDRWFVRQHFGSPQDKPGRTKVELDEPVQRGVWSMWVIHAKWSPEDDGLLQIWKDGKLMMERTGPNVYGTIGVDYTPYFKTGIYHPEWHLDDERKLTAFEKEMPVATKKIVYVTGVTVGDARMTLEKISPKP</sequence>
<proteinExistence type="predicted"/>
<organism evidence="2 3">
    <name type="scientific">Brevifollis gellanilyticus</name>
    <dbReference type="NCBI Taxonomy" id="748831"/>
    <lineage>
        <taxon>Bacteria</taxon>
        <taxon>Pseudomonadati</taxon>
        <taxon>Verrucomicrobiota</taxon>
        <taxon>Verrucomicrobiia</taxon>
        <taxon>Verrucomicrobiales</taxon>
        <taxon>Verrucomicrobiaceae</taxon>
    </lineage>
</organism>
<dbReference type="Gene3D" id="2.60.120.200">
    <property type="match status" value="1"/>
</dbReference>
<accession>A0A512MFQ6</accession>
<name>A0A512MFQ6_9BACT</name>
<evidence type="ECO:0000256" key="1">
    <source>
        <dbReference type="SAM" id="SignalP"/>
    </source>
</evidence>
<evidence type="ECO:0000313" key="3">
    <source>
        <dbReference type="Proteomes" id="UP000321577"/>
    </source>
</evidence>
<protein>
    <recommendedName>
        <fullName evidence="4">Polysaccharide lyase-like protein</fullName>
    </recommendedName>
</protein>